<dbReference type="Proteomes" id="UP000319353">
    <property type="component" value="Unassembled WGS sequence"/>
</dbReference>
<dbReference type="GO" id="GO:0016853">
    <property type="term" value="F:isomerase activity"/>
    <property type="evidence" value="ECO:0007669"/>
    <property type="project" value="UniProtKB-KW"/>
</dbReference>
<evidence type="ECO:0000256" key="1">
    <source>
        <dbReference type="RuleBase" id="RU003513"/>
    </source>
</evidence>
<accession>A0A537KKL1</accession>
<name>A0A537KKL1_9BACT</name>
<dbReference type="Pfam" id="PF02350">
    <property type="entry name" value="Epimerase_2"/>
    <property type="match status" value="1"/>
</dbReference>
<evidence type="ECO:0000259" key="2">
    <source>
        <dbReference type="Pfam" id="PF02350"/>
    </source>
</evidence>
<dbReference type="AlphaFoldDB" id="A0A537KKL1"/>
<dbReference type="PANTHER" id="PTHR43174">
    <property type="entry name" value="UDP-N-ACETYLGLUCOSAMINE 2-EPIMERASE"/>
    <property type="match status" value="1"/>
</dbReference>
<feature type="non-terminal residue" evidence="3">
    <location>
        <position position="158"/>
    </location>
</feature>
<evidence type="ECO:0000313" key="3">
    <source>
        <dbReference type="EMBL" id="TMI96308.1"/>
    </source>
</evidence>
<feature type="domain" description="UDP-N-acetylglucosamine 2-epimerase" evidence="2">
    <location>
        <begin position="22"/>
        <end position="156"/>
    </location>
</feature>
<protein>
    <submittedName>
        <fullName evidence="3">UDP-N-acetyl glucosamine 2-epimerase</fullName>
    </submittedName>
</protein>
<dbReference type="InterPro" id="IPR003331">
    <property type="entry name" value="UDP_GlcNAc_Epimerase_2_dom"/>
</dbReference>
<dbReference type="Gene3D" id="3.40.50.2000">
    <property type="entry name" value="Glycogen Phosphorylase B"/>
    <property type="match status" value="1"/>
</dbReference>
<dbReference type="InterPro" id="IPR029767">
    <property type="entry name" value="WecB-like"/>
</dbReference>
<comment type="caution">
    <text evidence="3">The sequence shown here is derived from an EMBL/GenBank/DDBJ whole genome shotgun (WGS) entry which is preliminary data.</text>
</comment>
<organism evidence="3 4">
    <name type="scientific">Candidatus Segetimicrobium genomatis</name>
    <dbReference type="NCBI Taxonomy" id="2569760"/>
    <lineage>
        <taxon>Bacteria</taxon>
        <taxon>Bacillati</taxon>
        <taxon>Candidatus Sysuimicrobiota</taxon>
        <taxon>Candidatus Sysuimicrobiia</taxon>
        <taxon>Candidatus Sysuimicrobiales</taxon>
        <taxon>Candidatus Segetimicrobiaceae</taxon>
        <taxon>Candidatus Segetimicrobium</taxon>
    </lineage>
</organism>
<sequence>MRILSVVGARPSLMKLAPVDRELVKRGDVEHVIVHTGQHYDPEMSARFFEQLWIPAPDHHLGVAAASHALQTARVMQRLEPILIELRPDLVLVYGDGNSTVAAALTAAKLGLRVGHVEGGLRSGDWSMPEEVNRVVTDRLSDLLFAPSRDALANLALE</sequence>
<keyword evidence="1" id="KW-0413">Isomerase</keyword>
<evidence type="ECO:0000313" key="4">
    <source>
        <dbReference type="Proteomes" id="UP000319353"/>
    </source>
</evidence>
<dbReference type="SUPFAM" id="SSF53756">
    <property type="entry name" value="UDP-Glycosyltransferase/glycogen phosphorylase"/>
    <property type="match status" value="1"/>
</dbReference>
<comment type="similarity">
    <text evidence="1">Belongs to the UDP-N-acetylglucosamine 2-epimerase family.</text>
</comment>
<reference evidence="3 4" key="1">
    <citation type="journal article" date="2019" name="Nat. Microbiol.">
        <title>Mediterranean grassland soil C-N compound turnover is dependent on rainfall and depth, and is mediated by genomically divergent microorganisms.</title>
        <authorList>
            <person name="Diamond S."/>
            <person name="Andeer P.F."/>
            <person name="Li Z."/>
            <person name="Crits-Christoph A."/>
            <person name="Burstein D."/>
            <person name="Anantharaman K."/>
            <person name="Lane K.R."/>
            <person name="Thomas B.C."/>
            <person name="Pan C."/>
            <person name="Northen T.R."/>
            <person name="Banfield J.F."/>
        </authorList>
    </citation>
    <scope>NUCLEOTIDE SEQUENCE [LARGE SCALE GENOMIC DNA]</scope>
    <source>
        <strain evidence="3">NP_4</strain>
    </source>
</reference>
<proteinExistence type="inferred from homology"/>
<dbReference type="EMBL" id="VBAL01000259">
    <property type="protein sequence ID" value="TMI96308.1"/>
    <property type="molecule type" value="Genomic_DNA"/>
</dbReference>
<dbReference type="PANTHER" id="PTHR43174:SF1">
    <property type="entry name" value="UDP-N-ACETYLGLUCOSAMINE 2-EPIMERASE"/>
    <property type="match status" value="1"/>
</dbReference>
<gene>
    <name evidence="3" type="ORF">E6H01_13930</name>
</gene>